<gene>
    <name evidence="2" type="ORF">IV203_005797</name>
</gene>
<protein>
    <submittedName>
        <fullName evidence="2">Glutamate synthase</fullName>
    </submittedName>
</protein>
<reference evidence="2" key="2">
    <citation type="submission" date="2021-04" db="EMBL/GenBank/DDBJ databases">
        <authorList>
            <person name="Podell S."/>
        </authorList>
    </citation>
    <scope>NUCLEOTIDE SEQUENCE</scope>
    <source>
        <strain evidence="2">Hildebrandi</strain>
    </source>
</reference>
<dbReference type="CDD" id="cd02808">
    <property type="entry name" value="GltS_FMN"/>
    <property type="match status" value="1"/>
</dbReference>
<reference evidence="2" key="1">
    <citation type="journal article" date="2021" name="Sci. Rep.">
        <title>Diploid genomic architecture of Nitzschia inconspicua, an elite biomass production diatom.</title>
        <authorList>
            <person name="Oliver A."/>
            <person name="Podell S."/>
            <person name="Pinowska A."/>
            <person name="Traller J.C."/>
            <person name="Smith S.R."/>
            <person name="McClure R."/>
            <person name="Beliaev A."/>
            <person name="Bohutskyi P."/>
            <person name="Hill E.A."/>
            <person name="Rabines A."/>
            <person name="Zheng H."/>
            <person name="Allen L.Z."/>
            <person name="Kuo A."/>
            <person name="Grigoriev I.V."/>
            <person name="Allen A.E."/>
            <person name="Hazlebeck D."/>
            <person name="Allen E.E."/>
        </authorList>
    </citation>
    <scope>NUCLEOTIDE SEQUENCE</scope>
    <source>
        <strain evidence="2">Hildebrandi</strain>
    </source>
</reference>
<feature type="domain" description="Glutamate synthase" evidence="1">
    <location>
        <begin position="238"/>
        <end position="573"/>
    </location>
</feature>
<dbReference type="EMBL" id="JAGRRH010000021">
    <property type="protein sequence ID" value="KAG7346728.1"/>
    <property type="molecule type" value="Genomic_DNA"/>
</dbReference>
<comment type="caution">
    <text evidence="2">The sequence shown here is derived from an EMBL/GenBank/DDBJ whole genome shotgun (WGS) entry which is preliminary data.</text>
</comment>
<keyword evidence="3" id="KW-1185">Reference proteome</keyword>
<dbReference type="Pfam" id="PF01645">
    <property type="entry name" value="Glu_synthase"/>
    <property type="match status" value="1"/>
</dbReference>
<name>A0A9K3KPH6_9STRA</name>
<dbReference type="Proteomes" id="UP000693970">
    <property type="component" value="Unassembled WGS sequence"/>
</dbReference>
<dbReference type="GO" id="GO:0015930">
    <property type="term" value="F:glutamate synthase activity"/>
    <property type="evidence" value="ECO:0007669"/>
    <property type="project" value="InterPro"/>
</dbReference>
<dbReference type="AlphaFoldDB" id="A0A9K3KPH6"/>
<sequence length="630" mass="68585">MLSSIVSVGGVPLALRRATMLCCRLPHADPLVLRRSAIRSIGGGNSTHKSSTTSGKSVEEGVNIKHVSAGLPDFIEHWDRPTFRNVGFGMTAVTLATIPLFQETVLTVGMGTVTAVYWAIGLNDIRQRAQTIRRNFPVLGNLRYLFEMIRPEIRQYFVEGDDEAVPFSRNHRAIAYQRSKGIGSSMPFGTRRNVEAVGYEWVLHSTLSPTQLDASQQRVMIGGNNRKDQGTTQPYDSSLLNISAMSYGALSDRAILALSSGAKLGNFSHNTGEGGMSDFHKEGGAALVWNIGTAYFGCGKFSDEIIHGTRQRVFDPDLFVQNATLPNCRMIEIKLSQGAKPAHGGMLPKEKISESIAKARNLDFPVQEDCLSPARHSAFSTPTELCEFIQLLRTLSGGKPVGMKLCMGSPYEFCRIVQAFLETGIHPDFITIDGGEGGTGAAPPEFSNSVGTPLAEGLSFAHALLVGVGLRDPVDKSKSKVTLIASGKVLTGFSMYKNFAIGADVCNAARSFLFSLGCIQALKCNTNTCPTGITTQDPELSWGLDPLYKQVRVANFHRATVQACVELMEATGVESWATIHPKQVIRRVGLGNYKSYDQVWEHLQVGKGELLSNSQSTPQFLQTVWNECNR</sequence>
<accession>A0A9K3KPH6</accession>
<dbReference type="PANTHER" id="PTHR43819">
    <property type="entry name" value="ARCHAEAL-TYPE GLUTAMATE SYNTHASE [NADPH]"/>
    <property type="match status" value="1"/>
</dbReference>
<organism evidence="2 3">
    <name type="scientific">Nitzschia inconspicua</name>
    <dbReference type="NCBI Taxonomy" id="303405"/>
    <lineage>
        <taxon>Eukaryota</taxon>
        <taxon>Sar</taxon>
        <taxon>Stramenopiles</taxon>
        <taxon>Ochrophyta</taxon>
        <taxon>Bacillariophyta</taxon>
        <taxon>Bacillariophyceae</taxon>
        <taxon>Bacillariophycidae</taxon>
        <taxon>Bacillariales</taxon>
        <taxon>Bacillariaceae</taxon>
        <taxon>Nitzschia</taxon>
    </lineage>
</organism>
<proteinExistence type="predicted"/>
<dbReference type="InterPro" id="IPR002932">
    <property type="entry name" value="Glu_synthdom"/>
</dbReference>
<evidence type="ECO:0000313" key="2">
    <source>
        <dbReference type="EMBL" id="KAG7346728.1"/>
    </source>
</evidence>
<evidence type="ECO:0000313" key="3">
    <source>
        <dbReference type="Proteomes" id="UP000693970"/>
    </source>
</evidence>
<dbReference type="OrthoDB" id="2127336at2759"/>
<dbReference type="GO" id="GO:0006537">
    <property type="term" value="P:glutamate biosynthetic process"/>
    <property type="evidence" value="ECO:0007669"/>
    <property type="project" value="InterPro"/>
</dbReference>
<dbReference type="PANTHER" id="PTHR43819:SF1">
    <property type="entry name" value="ARCHAEAL-TYPE GLUTAMATE SYNTHASE [NADPH]"/>
    <property type="match status" value="1"/>
</dbReference>
<evidence type="ECO:0000259" key="1">
    <source>
        <dbReference type="Pfam" id="PF01645"/>
    </source>
</evidence>